<reference evidence="3 4" key="1">
    <citation type="submission" date="2012-08" db="EMBL/GenBank/DDBJ databases">
        <title>Oryza genome evolution.</title>
        <authorList>
            <person name="Wing R.A."/>
        </authorList>
    </citation>
    <scope>NUCLEOTIDE SEQUENCE</scope>
</reference>
<accession>A0A0D9WX55</accession>
<organism evidence="3 4">
    <name type="scientific">Leersia perrieri</name>
    <dbReference type="NCBI Taxonomy" id="77586"/>
    <lineage>
        <taxon>Eukaryota</taxon>
        <taxon>Viridiplantae</taxon>
        <taxon>Streptophyta</taxon>
        <taxon>Embryophyta</taxon>
        <taxon>Tracheophyta</taxon>
        <taxon>Spermatophyta</taxon>
        <taxon>Magnoliopsida</taxon>
        <taxon>Liliopsida</taxon>
        <taxon>Poales</taxon>
        <taxon>Poaceae</taxon>
        <taxon>BOP clade</taxon>
        <taxon>Oryzoideae</taxon>
        <taxon>Oryzeae</taxon>
        <taxon>Oryzinae</taxon>
        <taxon>Leersia</taxon>
    </lineage>
</organism>
<dbReference type="PANTHER" id="PTHR31672">
    <property type="entry name" value="BNACNNG10540D PROTEIN"/>
    <property type="match status" value="1"/>
</dbReference>
<reference evidence="4" key="2">
    <citation type="submission" date="2013-12" db="EMBL/GenBank/DDBJ databases">
        <authorList>
            <person name="Yu Y."/>
            <person name="Lee S."/>
            <person name="de Baynast K."/>
            <person name="Wissotski M."/>
            <person name="Liu L."/>
            <person name="Talag J."/>
            <person name="Goicoechea J."/>
            <person name="Angelova A."/>
            <person name="Jetty R."/>
            <person name="Kudrna D."/>
            <person name="Golser W."/>
            <person name="Rivera L."/>
            <person name="Zhang J."/>
            <person name="Wing R."/>
        </authorList>
    </citation>
    <scope>NUCLEOTIDE SEQUENCE</scope>
</reference>
<reference evidence="3" key="3">
    <citation type="submission" date="2015-04" db="UniProtKB">
        <authorList>
            <consortium name="EnsemblPlants"/>
        </authorList>
    </citation>
    <scope>IDENTIFICATION</scope>
</reference>
<dbReference type="SMART" id="SM00256">
    <property type="entry name" value="FBOX"/>
    <property type="match status" value="1"/>
</dbReference>
<dbReference type="Pfam" id="PF12937">
    <property type="entry name" value="F-box-like"/>
    <property type="match status" value="1"/>
</dbReference>
<dbReference type="eggNOG" id="ENOG502R423">
    <property type="taxonomic scope" value="Eukaryota"/>
</dbReference>
<evidence type="ECO:0000313" key="4">
    <source>
        <dbReference type="Proteomes" id="UP000032180"/>
    </source>
</evidence>
<dbReference type="Gramene" id="LPERR07G07190.1">
    <property type="protein sequence ID" value="LPERR07G07190.1"/>
    <property type="gene ID" value="LPERR07G07190"/>
</dbReference>
<feature type="domain" description="F-box" evidence="2">
    <location>
        <begin position="20"/>
        <end position="65"/>
    </location>
</feature>
<feature type="compositionally biased region" description="Polar residues" evidence="1">
    <location>
        <begin position="188"/>
        <end position="205"/>
    </location>
</feature>
<proteinExistence type="predicted"/>
<sequence length="205" mass="22788">MGTGCSSSMLTKQIRRMPDSSNSGIVPLDVLFEVLVRLPAKELCRLRIICRQWWSLTSDHLFIKAHMARHQEQLLLASFKDDETHVHIIDFSGNVIKQISIPAGHKVLCTRLDLVSVASDTNSCHVLNLVSGDVYSLPESPAEEHMYHVSLRTPYTSFALGHVASTGEYKMLRIFNSPVSSRVPLIGNSPQQPSVTGMGTVTYNR</sequence>
<evidence type="ECO:0000259" key="2">
    <source>
        <dbReference type="PROSITE" id="PS50181"/>
    </source>
</evidence>
<evidence type="ECO:0000313" key="3">
    <source>
        <dbReference type="EnsemblPlants" id="LPERR07G07190.1"/>
    </source>
</evidence>
<keyword evidence="4" id="KW-1185">Reference proteome</keyword>
<dbReference type="CDD" id="cd22157">
    <property type="entry name" value="F-box_AtFBW1-like"/>
    <property type="match status" value="1"/>
</dbReference>
<dbReference type="SUPFAM" id="SSF81383">
    <property type="entry name" value="F-box domain"/>
    <property type="match status" value="1"/>
</dbReference>
<dbReference type="Gene3D" id="1.20.1280.50">
    <property type="match status" value="1"/>
</dbReference>
<dbReference type="PROSITE" id="PS50181">
    <property type="entry name" value="FBOX"/>
    <property type="match status" value="1"/>
</dbReference>
<dbReference type="InterPro" id="IPR036047">
    <property type="entry name" value="F-box-like_dom_sf"/>
</dbReference>
<dbReference type="EnsemblPlants" id="LPERR07G07190.1">
    <property type="protein sequence ID" value="LPERR07G07190.1"/>
    <property type="gene ID" value="LPERR07G07190"/>
</dbReference>
<dbReference type="InterPro" id="IPR001810">
    <property type="entry name" value="F-box_dom"/>
</dbReference>
<dbReference type="InterPro" id="IPR050796">
    <property type="entry name" value="SCF_F-box_component"/>
</dbReference>
<feature type="region of interest" description="Disordered" evidence="1">
    <location>
        <begin position="186"/>
        <end position="205"/>
    </location>
</feature>
<name>A0A0D9WX55_9ORYZ</name>
<dbReference type="AlphaFoldDB" id="A0A0D9WX55"/>
<protein>
    <recommendedName>
        <fullName evidence="2">F-box domain-containing protein</fullName>
    </recommendedName>
</protein>
<dbReference type="STRING" id="77586.A0A0D9WX55"/>
<dbReference type="PANTHER" id="PTHR31672:SF13">
    <property type="entry name" value="F-BOX PROTEIN CPR30-LIKE"/>
    <property type="match status" value="1"/>
</dbReference>
<dbReference type="HOGENOM" id="CLU_1339274_0_0_1"/>
<dbReference type="Proteomes" id="UP000032180">
    <property type="component" value="Chromosome 7"/>
</dbReference>
<evidence type="ECO:0000256" key="1">
    <source>
        <dbReference type="SAM" id="MobiDB-lite"/>
    </source>
</evidence>